<dbReference type="GO" id="GO:0005524">
    <property type="term" value="F:ATP binding"/>
    <property type="evidence" value="ECO:0007669"/>
    <property type="project" value="UniProtKB-UniRule"/>
</dbReference>
<dbReference type="Proteomes" id="UP000237640">
    <property type="component" value="Unassembled WGS sequence"/>
</dbReference>
<dbReference type="NCBIfam" id="NF009853">
    <property type="entry name" value="PRK13320.1-5"/>
    <property type="match status" value="1"/>
</dbReference>
<keyword evidence="11 16" id="KW-0067">ATP-binding</keyword>
<proteinExistence type="inferred from homology"/>
<keyword evidence="10 16" id="KW-0418">Kinase</keyword>
<evidence type="ECO:0000256" key="3">
    <source>
        <dbReference type="ARBA" id="ARBA00004496"/>
    </source>
</evidence>
<keyword evidence="7 16" id="KW-0963">Cytoplasm</keyword>
<comment type="cofactor">
    <cofactor evidence="16">
        <name>NH4(+)</name>
        <dbReference type="ChEBI" id="CHEBI:28938"/>
    </cofactor>
    <cofactor evidence="16">
        <name>K(+)</name>
        <dbReference type="ChEBI" id="CHEBI:29103"/>
    </cofactor>
    <text evidence="16">A monovalent cation. Ammonium or potassium.</text>
</comment>
<comment type="cofactor">
    <cofactor evidence="2">
        <name>K(+)</name>
        <dbReference type="ChEBI" id="CHEBI:29103"/>
    </cofactor>
</comment>
<dbReference type="OrthoDB" id="9804707at2"/>
<feature type="active site" description="Proton acceptor" evidence="16">
    <location>
        <position position="96"/>
    </location>
</feature>
<evidence type="ECO:0000256" key="15">
    <source>
        <dbReference type="ARBA" id="ARBA00040883"/>
    </source>
</evidence>
<dbReference type="EC" id="2.7.1.33" evidence="6 16"/>
<comment type="caution">
    <text evidence="17">The sequence shown here is derived from an EMBL/GenBank/DDBJ whole genome shotgun (WGS) entry which is preliminary data.</text>
</comment>
<evidence type="ECO:0000256" key="5">
    <source>
        <dbReference type="ARBA" id="ARBA00011738"/>
    </source>
</evidence>
<comment type="pathway">
    <text evidence="4 16">Cofactor biosynthesis; coenzyme A biosynthesis; CoA from (R)-pantothenate: step 1/5.</text>
</comment>
<dbReference type="GO" id="GO:0046872">
    <property type="term" value="F:metal ion binding"/>
    <property type="evidence" value="ECO:0007669"/>
    <property type="project" value="UniProtKB-KW"/>
</dbReference>
<feature type="binding site" evidence="16">
    <location>
        <begin position="6"/>
        <end position="13"/>
    </location>
    <ligand>
        <name>ATP</name>
        <dbReference type="ChEBI" id="CHEBI:30616"/>
    </ligand>
</feature>
<evidence type="ECO:0000256" key="14">
    <source>
        <dbReference type="ARBA" id="ARBA00038036"/>
    </source>
</evidence>
<evidence type="ECO:0000256" key="7">
    <source>
        <dbReference type="ARBA" id="ARBA00022490"/>
    </source>
</evidence>
<feature type="binding site" evidence="16">
    <location>
        <begin position="94"/>
        <end position="97"/>
    </location>
    <ligand>
        <name>substrate</name>
    </ligand>
</feature>
<comment type="subunit">
    <text evidence="5 16">Homodimer.</text>
</comment>
<dbReference type="Gene3D" id="3.30.420.40">
    <property type="match status" value="2"/>
</dbReference>
<evidence type="ECO:0000256" key="12">
    <source>
        <dbReference type="ARBA" id="ARBA00022958"/>
    </source>
</evidence>
<evidence type="ECO:0000256" key="9">
    <source>
        <dbReference type="ARBA" id="ARBA00022741"/>
    </source>
</evidence>
<reference evidence="17 18" key="1">
    <citation type="submission" date="2018-03" db="EMBL/GenBank/DDBJ databases">
        <title>Genomic Encyclopedia of Archaeal and Bacterial Type Strains, Phase II (KMG-II): from individual species to whole genera.</title>
        <authorList>
            <person name="Goeker M."/>
        </authorList>
    </citation>
    <scope>NUCLEOTIDE SEQUENCE [LARGE SCALE GENOMIC DNA]</scope>
    <source>
        <strain evidence="17 18">DSM 25027</strain>
    </source>
</reference>
<keyword evidence="18" id="KW-1185">Reference proteome</keyword>
<feature type="binding site" evidence="16">
    <location>
        <position position="117"/>
    </location>
    <ligand>
        <name>K(+)</name>
        <dbReference type="ChEBI" id="CHEBI:29103"/>
    </ligand>
</feature>
<dbReference type="AlphaFoldDB" id="A0A2T0MFM4"/>
<evidence type="ECO:0000256" key="2">
    <source>
        <dbReference type="ARBA" id="ARBA00001958"/>
    </source>
</evidence>
<dbReference type="SUPFAM" id="SSF53067">
    <property type="entry name" value="Actin-like ATPase domain"/>
    <property type="match status" value="2"/>
</dbReference>
<evidence type="ECO:0000256" key="11">
    <source>
        <dbReference type="ARBA" id="ARBA00022840"/>
    </source>
</evidence>
<feature type="binding site" evidence="16">
    <location>
        <position position="172"/>
    </location>
    <ligand>
        <name>substrate</name>
    </ligand>
</feature>
<dbReference type="Pfam" id="PF03309">
    <property type="entry name" value="Pan_kinase"/>
    <property type="match status" value="1"/>
</dbReference>
<feature type="binding site" evidence="16">
    <location>
        <position position="87"/>
    </location>
    <ligand>
        <name>substrate</name>
    </ligand>
</feature>
<dbReference type="InterPro" id="IPR004619">
    <property type="entry name" value="Type_III_PanK"/>
</dbReference>
<dbReference type="HAMAP" id="MF_01274">
    <property type="entry name" value="Pantothen_kinase_3"/>
    <property type="match status" value="1"/>
</dbReference>
<dbReference type="UniPathway" id="UPA00241">
    <property type="reaction ID" value="UER00352"/>
</dbReference>
<comment type="function">
    <text evidence="16">Catalyzes the phosphorylation of pantothenate (Pan), the first step in CoA biosynthesis.</text>
</comment>
<keyword evidence="9 16" id="KW-0547">Nucleotide-binding</keyword>
<dbReference type="GO" id="GO:0015937">
    <property type="term" value="P:coenzyme A biosynthetic process"/>
    <property type="evidence" value="ECO:0007669"/>
    <property type="project" value="UniProtKB-UniRule"/>
</dbReference>
<name>A0A2T0MFM4_9FLAO</name>
<comment type="catalytic activity">
    <reaction evidence="1 16">
        <text>(R)-pantothenate + ATP = (R)-4'-phosphopantothenate + ADP + H(+)</text>
        <dbReference type="Rhea" id="RHEA:16373"/>
        <dbReference type="ChEBI" id="CHEBI:10986"/>
        <dbReference type="ChEBI" id="CHEBI:15378"/>
        <dbReference type="ChEBI" id="CHEBI:29032"/>
        <dbReference type="ChEBI" id="CHEBI:30616"/>
        <dbReference type="ChEBI" id="CHEBI:456216"/>
        <dbReference type="EC" id="2.7.1.33"/>
    </reaction>
</comment>
<dbReference type="PANTHER" id="PTHR34265">
    <property type="entry name" value="TYPE III PANTOTHENATE KINASE"/>
    <property type="match status" value="1"/>
</dbReference>
<evidence type="ECO:0000256" key="8">
    <source>
        <dbReference type="ARBA" id="ARBA00022679"/>
    </source>
</evidence>
<dbReference type="NCBIfam" id="TIGR00671">
    <property type="entry name" value="baf"/>
    <property type="match status" value="1"/>
</dbReference>
<evidence type="ECO:0000256" key="13">
    <source>
        <dbReference type="ARBA" id="ARBA00022993"/>
    </source>
</evidence>
<dbReference type="PANTHER" id="PTHR34265:SF1">
    <property type="entry name" value="TYPE III PANTOTHENATE KINASE"/>
    <property type="match status" value="1"/>
</dbReference>
<comment type="subcellular location">
    <subcellularLocation>
        <location evidence="3 16">Cytoplasm</location>
    </subcellularLocation>
</comment>
<organism evidence="17 18">
    <name type="scientific">Flagellimonas meridianipacifica</name>
    <dbReference type="NCBI Taxonomy" id="1080225"/>
    <lineage>
        <taxon>Bacteria</taxon>
        <taxon>Pseudomonadati</taxon>
        <taxon>Bacteroidota</taxon>
        <taxon>Flavobacteriia</taxon>
        <taxon>Flavobacteriales</taxon>
        <taxon>Flavobacteriaceae</taxon>
        <taxon>Flagellimonas</taxon>
    </lineage>
</organism>
<dbReference type="EMBL" id="PVYX01000001">
    <property type="protein sequence ID" value="PRX56365.1"/>
    <property type="molecule type" value="Genomic_DNA"/>
</dbReference>
<gene>
    <name evidence="16" type="primary">coaX</name>
    <name evidence="17" type="ORF">CLV81_0360</name>
</gene>
<keyword evidence="16" id="KW-0479">Metal-binding</keyword>
<dbReference type="GO" id="GO:0005737">
    <property type="term" value="C:cytoplasm"/>
    <property type="evidence" value="ECO:0007669"/>
    <property type="project" value="UniProtKB-SubCell"/>
</dbReference>
<dbReference type="InterPro" id="IPR043129">
    <property type="entry name" value="ATPase_NBD"/>
</dbReference>
<evidence type="ECO:0000256" key="6">
    <source>
        <dbReference type="ARBA" id="ARBA00012102"/>
    </source>
</evidence>
<comment type="similarity">
    <text evidence="14 16">Belongs to the type III pantothenate kinase family.</text>
</comment>
<evidence type="ECO:0000313" key="17">
    <source>
        <dbReference type="EMBL" id="PRX56365.1"/>
    </source>
</evidence>
<keyword evidence="12 16" id="KW-0630">Potassium</keyword>
<evidence type="ECO:0000256" key="4">
    <source>
        <dbReference type="ARBA" id="ARBA00005225"/>
    </source>
</evidence>
<accession>A0A2T0MFM4</accession>
<dbReference type="CDD" id="cd24015">
    <property type="entry name" value="ASKHA_NBD_PanK-III"/>
    <property type="match status" value="1"/>
</dbReference>
<dbReference type="GO" id="GO:0004594">
    <property type="term" value="F:pantothenate kinase activity"/>
    <property type="evidence" value="ECO:0007669"/>
    <property type="project" value="UniProtKB-UniRule"/>
</dbReference>
<protein>
    <recommendedName>
        <fullName evidence="15 16">Type III pantothenate kinase</fullName>
        <ecNumber evidence="6 16">2.7.1.33</ecNumber>
    </recommendedName>
    <alternativeName>
        <fullName evidence="16">PanK-III</fullName>
    </alternativeName>
    <alternativeName>
        <fullName evidence="16">Pantothenic acid kinase</fullName>
    </alternativeName>
</protein>
<keyword evidence="8 16" id="KW-0808">Transferase</keyword>
<evidence type="ECO:0000313" key="18">
    <source>
        <dbReference type="Proteomes" id="UP000237640"/>
    </source>
</evidence>
<dbReference type="RefSeq" id="WP_106143351.1">
    <property type="nucleotide sequence ID" value="NZ_PVYX01000001.1"/>
</dbReference>
<feature type="binding site" evidence="16">
    <location>
        <position position="120"/>
    </location>
    <ligand>
        <name>ATP</name>
        <dbReference type="ChEBI" id="CHEBI:30616"/>
    </ligand>
</feature>
<evidence type="ECO:0000256" key="16">
    <source>
        <dbReference type="HAMAP-Rule" id="MF_01274"/>
    </source>
</evidence>
<keyword evidence="13 16" id="KW-0173">Coenzyme A biosynthesis</keyword>
<evidence type="ECO:0000256" key="10">
    <source>
        <dbReference type="ARBA" id="ARBA00022777"/>
    </source>
</evidence>
<evidence type="ECO:0000256" key="1">
    <source>
        <dbReference type="ARBA" id="ARBA00001206"/>
    </source>
</evidence>
<sequence length="242" mass="27042">MNLVVDIGNSLTKYAVFENRKLLHFETSESNLFLSKIKDVFESFPKVEHAIISTVGQLENKEKEILALFCKVHVLSHTSKVPFKNSYATPNTLGMDRIALATAAFYQYARKNALVIDMGTCITYDMINDSGEYIGGAISPGLHMRYKAMHAQTEKLPLLAPEDLLDFIGNSTESCMHSGVINGLINELDGTIDQYHARFQDLTVILTGGDSQFFVKRLKNSIFANSKFLVEGLNCLLEYNKS</sequence>